<evidence type="ECO:0000256" key="3">
    <source>
        <dbReference type="ARBA" id="ARBA00022946"/>
    </source>
</evidence>
<evidence type="ECO:0000256" key="8">
    <source>
        <dbReference type="ARBA" id="ARBA00035359"/>
    </source>
</evidence>
<dbReference type="PANTHER" id="PTHR15680">
    <property type="entry name" value="RIBOSOMAL PROTEIN L19"/>
    <property type="match status" value="1"/>
</dbReference>
<comment type="subcellular location">
    <subcellularLocation>
        <location evidence="1">Mitochondrion</location>
    </subcellularLocation>
</comment>
<dbReference type="Pfam" id="PF07735">
    <property type="entry name" value="FBA_2"/>
    <property type="match status" value="1"/>
</dbReference>
<name>A0A1I7THQ8_9PELO</name>
<organism evidence="10 11">
    <name type="scientific">Caenorhabditis tropicalis</name>
    <dbReference type="NCBI Taxonomy" id="1561998"/>
    <lineage>
        <taxon>Eukaryota</taxon>
        <taxon>Metazoa</taxon>
        <taxon>Ecdysozoa</taxon>
        <taxon>Nematoda</taxon>
        <taxon>Chromadorea</taxon>
        <taxon>Rhabditida</taxon>
        <taxon>Rhabditina</taxon>
        <taxon>Rhabditomorpha</taxon>
        <taxon>Rhabditoidea</taxon>
        <taxon>Rhabditidae</taxon>
        <taxon>Peloderinae</taxon>
        <taxon>Caenorhabditis</taxon>
    </lineage>
</organism>
<dbReference type="Pfam" id="PF00646">
    <property type="entry name" value="F-box"/>
    <property type="match status" value="1"/>
</dbReference>
<dbReference type="InterPro" id="IPR008991">
    <property type="entry name" value="Translation_prot_SH3-like_sf"/>
</dbReference>
<dbReference type="AlphaFoldDB" id="A0A1I7THQ8"/>
<dbReference type="GO" id="GO:0005762">
    <property type="term" value="C:mitochondrial large ribosomal subunit"/>
    <property type="evidence" value="ECO:0007669"/>
    <property type="project" value="TreeGrafter"/>
</dbReference>
<dbReference type="PANTHER" id="PTHR15680:SF9">
    <property type="entry name" value="LARGE RIBOSOMAL SUBUNIT PROTEIN BL19M"/>
    <property type="match status" value="1"/>
</dbReference>
<feature type="domain" description="F-box" evidence="9">
    <location>
        <begin position="12"/>
        <end position="68"/>
    </location>
</feature>
<dbReference type="Gene3D" id="2.30.30.790">
    <property type="match status" value="1"/>
</dbReference>
<dbReference type="GO" id="GO:0003735">
    <property type="term" value="F:structural constituent of ribosome"/>
    <property type="evidence" value="ECO:0007669"/>
    <property type="project" value="InterPro"/>
</dbReference>
<reference evidence="11" key="1">
    <citation type="submission" date="2016-11" db="UniProtKB">
        <authorList>
            <consortium name="WormBaseParasite"/>
        </authorList>
    </citation>
    <scope>IDENTIFICATION</scope>
</reference>
<dbReference type="Proteomes" id="UP000095282">
    <property type="component" value="Unplaced"/>
</dbReference>
<dbReference type="InterPro" id="IPR001857">
    <property type="entry name" value="Ribosomal_bL19"/>
</dbReference>
<evidence type="ECO:0000256" key="1">
    <source>
        <dbReference type="ARBA" id="ARBA00004173"/>
    </source>
</evidence>
<dbReference type="InterPro" id="IPR012885">
    <property type="entry name" value="F-box_Sdz-33"/>
</dbReference>
<evidence type="ECO:0000256" key="6">
    <source>
        <dbReference type="ARBA" id="ARBA00023274"/>
    </source>
</evidence>
<sequence length="619" mass="71874">MNTTVSADMSSPFNLFRLPQLAYIDIINKMSLNDQFLTSLCSRKAYFIIKNLCRKPKGIILDVRYHNVVILKVEGSDERLVIGQLDMSNEPAERIKINGQSVNGLYANHLQALGTFWEEPTVGSMNVIENLSNLFDTNVEFMLIECDSGTRLMNWVQRRQKTLKEVHISSKDGVFQTEDLKTIIMNCKAETIKIEARYSEPFVIPNLRMKCQVFECLIGTWISLHNLMTMDCIEINIREKPFTCTEMNMFINYWLNGGSPRLKTLQVVFNDYKEHELIEGIFVRWNSKEKVYVSAHGTVFQFHEYFEVRRSDGVMAAFDFNFNTRFFRFANVPAGGPRSRQKNPFTVFSCKSEPASAATSTNKANREELAGLIPAFPEIYPDFLQSPVWNRRNALKEELERQDMLERRMNIDIPEFYVGSIVAVTSSDKNLGSKDHRFVGICIRREKEGLLHQFTLRNTIENIGVEVMYDLYNPTIKKIETLKLEKRLDNDLGYLVDALPEYSTFDFHMEPQAHPAGTPIPVNEVKVKLKNPPWTRRWEISSCRGIEDTWTQATPWFKRKLHKTLVNDYEKYDLIADYRTSSTREHEAFVQSQMQKFERERHAAGLTRRRILKSAASYK</sequence>
<evidence type="ECO:0000256" key="4">
    <source>
        <dbReference type="ARBA" id="ARBA00022980"/>
    </source>
</evidence>
<evidence type="ECO:0000259" key="9">
    <source>
        <dbReference type="PROSITE" id="PS50181"/>
    </source>
</evidence>
<accession>A0A1I7THQ8</accession>
<dbReference type="WBParaSite" id="Csp11.Scaffold617.g6045.t2">
    <property type="protein sequence ID" value="Csp11.Scaffold617.g6045.t2"/>
    <property type="gene ID" value="Csp11.Scaffold617.g6045"/>
</dbReference>
<proteinExistence type="inferred from homology"/>
<dbReference type="PROSITE" id="PS50181">
    <property type="entry name" value="FBOX"/>
    <property type="match status" value="1"/>
</dbReference>
<protein>
    <recommendedName>
        <fullName evidence="7">Large ribosomal subunit protein bL19m</fullName>
    </recommendedName>
    <alternativeName>
        <fullName evidence="8">39S ribosomal protein L19, mitochondrial</fullName>
    </alternativeName>
</protein>
<evidence type="ECO:0000313" key="10">
    <source>
        <dbReference type="Proteomes" id="UP000095282"/>
    </source>
</evidence>
<keyword evidence="6" id="KW-0687">Ribonucleoprotein</keyword>
<comment type="similarity">
    <text evidence="2">Belongs to the bacterial ribosomal protein bL19 family.</text>
</comment>
<dbReference type="SUPFAM" id="SSF50104">
    <property type="entry name" value="Translation proteins SH3-like domain"/>
    <property type="match status" value="1"/>
</dbReference>
<evidence type="ECO:0000256" key="2">
    <source>
        <dbReference type="ARBA" id="ARBA00005781"/>
    </source>
</evidence>
<dbReference type="eggNOG" id="KOG1698">
    <property type="taxonomic scope" value="Eukaryota"/>
</dbReference>
<keyword evidence="10" id="KW-1185">Reference proteome</keyword>
<dbReference type="GO" id="GO:0006412">
    <property type="term" value="P:translation"/>
    <property type="evidence" value="ECO:0007669"/>
    <property type="project" value="InterPro"/>
</dbReference>
<dbReference type="InterPro" id="IPR001810">
    <property type="entry name" value="F-box_dom"/>
</dbReference>
<dbReference type="STRING" id="1561998.A0A1I7THQ8"/>
<dbReference type="FunFam" id="2.30.30.790:FF:000002">
    <property type="entry name" value="39S ribosomal protein L19, mitochondrial"/>
    <property type="match status" value="1"/>
</dbReference>
<dbReference type="Pfam" id="PF01245">
    <property type="entry name" value="Ribosomal_L19"/>
    <property type="match status" value="1"/>
</dbReference>
<dbReference type="InterPro" id="IPR038657">
    <property type="entry name" value="Ribosomal_bL19_sf"/>
</dbReference>
<keyword evidence="5" id="KW-0496">Mitochondrion</keyword>
<evidence type="ECO:0000256" key="5">
    <source>
        <dbReference type="ARBA" id="ARBA00023128"/>
    </source>
</evidence>
<keyword evidence="4" id="KW-0689">Ribosomal protein</keyword>
<evidence type="ECO:0000256" key="7">
    <source>
        <dbReference type="ARBA" id="ARBA00035288"/>
    </source>
</evidence>
<evidence type="ECO:0000313" key="11">
    <source>
        <dbReference type="WBParaSite" id="Csp11.Scaffold617.g6045.t2"/>
    </source>
</evidence>
<keyword evidence="3" id="KW-0809">Transit peptide</keyword>